<evidence type="ECO:0000313" key="1">
    <source>
        <dbReference type="EMBL" id="ODS31423.1"/>
    </source>
</evidence>
<comment type="caution">
    <text evidence="1">The sequence shown here is derived from an EMBL/GenBank/DDBJ whole genome shotgun (WGS) entry which is preliminary data.</text>
</comment>
<reference evidence="1 2" key="1">
    <citation type="submission" date="2016-07" db="EMBL/GenBank/DDBJ databases">
        <title>Draft genome of Scalindua rubra, obtained from a brine-seawater interface in the Red Sea, sheds light on salt adaptation in anammox bacteria.</title>
        <authorList>
            <person name="Speth D.R."/>
            <person name="Lagkouvardos I."/>
            <person name="Wang Y."/>
            <person name="Qian P.-Y."/>
            <person name="Dutilh B.E."/>
            <person name="Jetten M.S."/>
        </authorList>
    </citation>
    <scope>NUCLEOTIDE SEQUENCE [LARGE SCALE GENOMIC DNA]</scope>
    <source>
        <strain evidence="1">BSI-1</strain>
    </source>
</reference>
<proteinExistence type="predicted"/>
<dbReference type="AlphaFoldDB" id="A0A1E3X719"/>
<sequence>MKYIVSLRISWTFIVTKSKRLKEAHDITFSYNGKYPSLEKGERGGFEGG</sequence>
<organism evidence="1 2">
    <name type="scientific">Candidatus Scalindua rubra</name>
    <dbReference type="NCBI Taxonomy" id="1872076"/>
    <lineage>
        <taxon>Bacteria</taxon>
        <taxon>Pseudomonadati</taxon>
        <taxon>Planctomycetota</taxon>
        <taxon>Candidatus Brocadiia</taxon>
        <taxon>Candidatus Brocadiales</taxon>
        <taxon>Candidatus Scalinduaceae</taxon>
        <taxon>Candidatus Scalindua</taxon>
    </lineage>
</organism>
<evidence type="ECO:0000313" key="2">
    <source>
        <dbReference type="Proteomes" id="UP000094056"/>
    </source>
</evidence>
<name>A0A1E3X719_9BACT</name>
<dbReference type="EMBL" id="MAYW01000119">
    <property type="protein sequence ID" value="ODS31423.1"/>
    <property type="molecule type" value="Genomic_DNA"/>
</dbReference>
<dbReference type="Proteomes" id="UP000094056">
    <property type="component" value="Unassembled WGS sequence"/>
</dbReference>
<gene>
    <name evidence="1" type="ORF">SCARUB_03469</name>
</gene>
<accession>A0A1E3X719</accession>
<protein>
    <submittedName>
        <fullName evidence="1">Uncharacterized protein</fullName>
    </submittedName>
</protein>